<evidence type="ECO:0000256" key="1">
    <source>
        <dbReference type="SAM" id="Phobius"/>
    </source>
</evidence>
<keyword evidence="1" id="KW-1133">Transmembrane helix</keyword>
<sequence length="71" mass="8259">MYLVLIGWLYVVLMFAVAQESLIRSGFVLFFLGVLPTWLLMWLTVRRRRLKAELAREAEEEARAKKVTGDS</sequence>
<dbReference type="RefSeq" id="WP_066609726.1">
    <property type="nucleotide sequence ID" value="NZ_LQQU01000004.1"/>
</dbReference>
<dbReference type="Proteomes" id="UP000076625">
    <property type="component" value="Unassembled WGS sequence"/>
</dbReference>
<keyword evidence="1" id="KW-0472">Membrane</keyword>
<accession>A0A161SKR4</accession>
<gene>
    <name evidence="2" type="ORF">AVW16_05415</name>
</gene>
<evidence type="ECO:0000313" key="3">
    <source>
        <dbReference type="Proteomes" id="UP000076625"/>
    </source>
</evidence>
<feature type="transmembrane region" description="Helical" evidence="1">
    <location>
        <begin position="28"/>
        <end position="45"/>
    </location>
</feature>
<proteinExistence type="predicted"/>
<reference evidence="3" key="1">
    <citation type="submission" date="2016-01" db="EMBL/GenBank/DDBJ databases">
        <title>Draft genome of Chromobacterium sp. F49.</title>
        <authorList>
            <person name="Hong K.W."/>
        </authorList>
    </citation>
    <scope>NUCLEOTIDE SEQUENCE [LARGE SCALE GENOMIC DNA]</scope>
    <source>
        <strain evidence="3">CN10</strain>
    </source>
</reference>
<evidence type="ECO:0000313" key="2">
    <source>
        <dbReference type="EMBL" id="KZE34920.1"/>
    </source>
</evidence>
<organism evidence="2 3">
    <name type="scientific">Crenobacter luteus</name>
    <dbReference type="NCBI Taxonomy" id="1452487"/>
    <lineage>
        <taxon>Bacteria</taxon>
        <taxon>Pseudomonadati</taxon>
        <taxon>Pseudomonadota</taxon>
        <taxon>Betaproteobacteria</taxon>
        <taxon>Neisseriales</taxon>
        <taxon>Neisseriaceae</taxon>
        <taxon>Crenobacter</taxon>
    </lineage>
</organism>
<dbReference type="AlphaFoldDB" id="A0A161SKR4"/>
<dbReference type="OrthoDB" id="8565731at2"/>
<protein>
    <submittedName>
        <fullName evidence="2">Uncharacterized protein</fullName>
    </submittedName>
</protein>
<name>A0A161SKR4_9NEIS</name>
<dbReference type="STRING" id="1452487.AVW16_05415"/>
<keyword evidence="1" id="KW-0812">Transmembrane</keyword>
<comment type="caution">
    <text evidence="2">The sequence shown here is derived from an EMBL/GenBank/DDBJ whole genome shotgun (WGS) entry which is preliminary data.</text>
</comment>
<dbReference type="EMBL" id="LQQU01000004">
    <property type="protein sequence ID" value="KZE34920.1"/>
    <property type="molecule type" value="Genomic_DNA"/>
</dbReference>
<keyword evidence="3" id="KW-1185">Reference proteome</keyword>